<dbReference type="Proteomes" id="UP000789366">
    <property type="component" value="Unassembled WGS sequence"/>
</dbReference>
<organism evidence="1 2">
    <name type="scientific">Cetraspora pellucida</name>
    <dbReference type="NCBI Taxonomy" id="1433469"/>
    <lineage>
        <taxon>Eukaryota</taxon>
        <taxon>Fungi</taxon>
        <taxon>Fungi incertae sedis</taxon>
        <taxon>Mucoromycota</taxon>
        <taxon>Glomeromycotina</taxon>
        <taxon>Glomeromycetes</taxon>
        <taxon>Diversisporales</taxon>
        <taxon>Gigasporaceae</taxon>
        <taxon>Cetraspora</taxon>
    </lineage>
</organism>
<evidence type="ECO:0000313" key="2">
    <source>
        <dbReference type="Proteomes" id="UP000789366"/>
    </source>
</evidence>
<proteinExistence type="predicted"/>
<evidence type="ECO:0000313" key="1">
    <source>
        <dbReference type="EMBL" id="CAG8637697.1"/>
    </source>
</evidence>
<reference evidence="1" key="1">
    <citation type="submission" date="2021-06" db="EMBL/GenBank/DDBJ databases">
        <authorList>
            <person name="Kallberg Y."/>
            <person name="Tangrot J."/>
            <person name="Rosling A."/>
        </authorList>
    </citation>
    <scope>NUCLEOTIDE SEQUENCE</scope>
    <source>
        <strain evidence="1">28 12/20/2015</strain>
    </source>
</reference>
<gene>
    <name evidence="1" type="ORF">SPELUC_LOCUS8448</name>
</gene>
<name>A0ACA9NC76_9GLOM</name>
<sequence length="207" mass="24300">VFTNQTTTIAYQRIFHTLFDLILQLIGQFPQFKHIHETGWGCIVANLDYAQAQGLRLALNEIDKTKDWEDHLIYIFKSCQQKWVIASLNKCMSKIDEETWMISPNNTNIAESAHALTKAQHKLIKNKRRKSTKTKKKIEKKSEVITIDSEDLSENNFKETSKVNNLEYQERRLTLKERELDLREREAKIHSIELANLEKKQKLKSTN</sequence>
<keyword evidence="2" id="KW-1185">Reference proteome</keyword>
<feature type="non-terminal residue" evidence="1">
    <location>
        <position position="1"/>
    </location>
</feature>
<comment type="caution">
    <text evidence="1">The sequence shown here is derived from an EMBL/GenBank/DDBJ whole genome shotgun (WGS) entry which is preliminary data.</text>
</comment>
<protein>
    <submittedName>
        <fullName evidence="1">643_t:CDS:1</fullName>
    </submittedName>
</protein>
<dbReference type="EMBL" id="CAJVPW010012662">
    <property type="protein sequence ID" value="CAG8637697.1"/>
    <property type="molecule type" value="Genomic_DNA"/>
</dbReference>
<accession>A0ACA9NC76</accession>